<dbReference type="RefSeq" id="WP_236347444.1">
    <property type="nucleotide sequence ID" value="NZ_CAKMMF010000051.1"/>
</dbReference>
<reference evidence="10" key="1">
    <citation type="submission" date="2022-01" db="EMBL/GenBank/DDBJ databases">
        <authorList>
            <person name="Criscuolo A."/>
        </authorList>
    </citation>
    <scope>NUCLEOTIDE SEQUENCE</scope>
    <source>
        <strain evidence="10">CIP111893</strain>
    </source>
</reference>
<organism evidence="10 11">
    <name type="scientific">Paenibacillus plantiphilus</name>
    <dbReference type="NCBI Taxonomy" id="2905650"/>
    <lineage>
        <taxon>Bacteria</taxon>
        <taxon>Bacillati</taxon>
        <taxon>Bacillota</taxon>
        <taxon>Bacilli</taxon>
        <taxon>Bacillales</taxon>
        <taxon>Paenibacillaceae</taxon>
        <taxon>Paenibacillus</taxon>
    </lineage>
</organism>
<dbReference type="PROSITE" id="PS51257">
    <property type="entry name" value="PROKAR_LIPOPROTEIN"/>
    <property type="match status" value="1"/>
</dbReference>
<protein>
    <submittedName>
        <fullName evidence="10">Spore germination protein A3</fullName>
    </submittedName>
</protein>
<evidence type="ECO:0000256" key="6">
    <source>
        <dbReference type="ARBA" id="ARBA00023139"/>
    </source>
</evidence>
<dbReference type="InterPro" id="IPR008844">
    <property type="entry name" value="Spore_GerAC-like"/>
</dbReference>
<dbReference type="PANTHER" id="PTHR35789:SF1">
    <property type="entry name" value="SPORE GERMINATION PROTEIN B3"/>
    <property type="match status" value="1"/>
</dbReference>
<gene>
    <name evidence="10" type="primary">gerAC_5</name>
    <name evidence="10" type="ORF">PAECIP111893_05249</name>
</gene>
<dbReference type="EMBL" id="CAKMMF010000051">
    <property type="protein sequence ID" value="CAH1225345.1"/>
    <property type="molecule type" value="Genomic_DNA"/>
</dbReference>
<dbReference type="Pfam" id="PF25198">
    <property type="entry name" value="Spore_GerAC_N"/>
    <property type="match status" value="1"/>
</dbReference>
<keyword evidence="5" id="KW-0472">Membrane</keyword>
<feature type="domain" description="Spore germination protein N-terminal" evidence="9">
    <location>
        <begin position="29"/>
        <end position="203"/>
    </location>
</feature>
<dbReference type="InterPro" id="IPR057336">
    <property type="entry name" value="GerAC_N"/>
</dbReference>
<dbReference type="InterPro" id="IPR038501">
    <property type="entry name" value="Spore_GerAC_C_sf"/>
</dbReference>
<evidence type="ECO:0000256" key="7">
    <source>
        <dbReference type="ARBA" id="ARBA00023288"/>
    </source>
</evidence>
<keyword evidence="3" id="KW-0309">Germination</keyword>
<evidence type="ECO:0000256" key="5">
    <source>
        <dbReference type="ARBA" id="ARBA00023136"/>
    </source>
</evidence>
<comment type="caution">
    <text evidence="10">The sequence shown here is derived from an EMBL/GenBank/DDBJ whole genome shotgun (WGS) entry which is preliminary data.</text>
</comment>
<comment type="subcellular location">
    <subcellularLocation>
        <location evidence="1">Membrane</location>
        <topology evidence="1">Lipid-anchor</topology>
    </subcellularLocation>
</comment>
<dbReference type="PANTHER" id="PTHR35789">
    <property type="entry name" value="SPORE GERMINATION PROTEIN B3"/>
    <property type="match status" value="1"/>
</dbReference>
<keyword evidence="4" id="KW-0732">Signal</keyword>
<evidence type="ECO:0000256" key="1">
    <source>
        <dbReference type="ARBA" id="ARBA00004635"/>
    </source>
</evidence>
<dbReference type="Pfam" id="PF05504">
    <property type="entry name" value="Spore_GerAC"/>
    <property type="match status" value="1"/>
</dbReference>
<evidence type="ECO:0000259" key="9">
    <source>
        <dbReference type="Pfam" id="PF25198"/>
    </source>
</evidence>
<evidence type="ECO:0000313" key="11">
    <source>
        <dbReference type="Proteomes" id="UP000838686"/>
    </source>
</evidence>
<proteinExistence type="inferred from homology"/>
<sequence length="383" mass="43496">MKGLKQVSVMLKTLFILIVTAPVLAGCWDSSNLESVGYVTAIGIDREDKEYVFYAQLIDLSTIAKTEGGGNKNSTPVWNGQGRGKTVYDAYDKVLRSAQSELSLEQLKVVVVRERAMSNMTEILDAINRVRVSRYTSWVFGTKDEIKDIFSSDRILERSQLHSMLYNPQQHMKSNTFVEPLNMQKFVAGYNEPTVTALLPSVQVTDNTWSRNKSSIKVEMIDGVFAFKGKKKQYYGRNQITGIRWFNPRFSRYLLPVQSAQGLVATVAVTESRHKVKVAIKQGKPAFTLHMRIKGELAETEGGMNDKDIIHATKTIIAEEMMQVFTEGVKHGDDLLNLDEQLFRYHYKEWKKINKKAGWQPQIGDLKVKVDFILKHAGSFQLE</sequence>
<dbReference type="Proteomes" id="UP000838686">
    <property type="component" value="Unassembled WGS sequence"/>
</dbReference>
<dbReference type="NCBIfam" id="TIGR02887">
    <property type="entry name" value="spore_ger_x_C"/>
    <property type="match status" value="1"/>
</dbReference>
<keyword evidence="7" id="KW-0449">Lipoprotein</keyword>
<keyword evidence="11" id="KW-1185">Reference proteome</keyword>
<keyword evidence="6" id="KW-0564">Palmitate</keyword>
<feature type="domain" description="Spore germination GerAC-like C-terminal" evidence="8">
    <location>
        <begin position="223"/>
        <end position="372"/>
    </location>
</feature>
<accession>A0ABM9CX59</accession>
<name>A0ABM9CX59_9BACL</name>
<evidence type="ECO:0000313" key="10">
    <source>
        <dbReference type="EMBL" id="CAH1225345.1"/>
    </source>
</evidence>
<evidence type="ECO:0000259" key="8">
    <source>
        <dbReference type="Pfam" id="PF05504"/>
    </source>
</evidence>
<evidence type="ECO:0000256" key="2">
    <source>
        <dbReference type="ARBA" id="ARBA00007886"/>
    </source>
</evidence>
<comment type="similarity">
    <text evidence="2">Belongs to the GerABKC lipoprotein family.</text>
</comment>
<evidence type="ECO:0000256" key="3">
    <source>
        <dbReference type="ARBA" id="ARBA00022544"/>
    </source>
</evidence>
<evidence type="ECO:0000256" key="4">
    <source>
        <dbReference type="ARBA" id="ARBA00022729"/>
    </source>
</evidence>
<dbReference type="Gene3D" id="3.30.300.210">
    <property type="entry name" value="Nutrient germinant receptor protein C, domain 3"/>
    <property type="match status" value="1"/>
</dbReference>
<dbReference type="InterPro" id="IPR046953">
    <property type="entry name" value="Spore_GerAC-like_C"/>
</dbReference>